<dbReference type="EMBL" id="JAABOQ010000009">
    <property type="protein sequence ID" value="NER19068.1"/>
    <property type="molecule type" value="Genomic_DNA"/>
</dbReference>
<reference evidence="3 4" key="1">
    <citation type="submission" date="2020-01" db="EMBL/GenBank/DDBJ databases">
        <title>Spongiivirga citrea KCTC 32990T.</title>
        <authorList>
            <person name="Wang G."/>
        </authorList>
    </citation>
    <scope>NUCLEOTIDE SEQUENCE [LARGE SCALE GENOMIC DNA]</scope>
    <source>
        <strain evidence="3 4">KCTC 32990</strain>
    </source>
</reference>
<comment type="caution">
    <text evidence="3">The sequence shown here is derived from an EMBL/GenBank/DDBJ whole genome shotgun (WGS) entry which is preliminary data.</text>
</comment>
<dbReference type="PANTHER" id="PTHR10098">
    <property type="entry name" value="RAPSYN-RELATED"/>
    <property type="match status" value="1"/>
</dbReference>
<dbReference type="Gene3D" id="1.25.40.10">
    <property type="entry name" value="Tetratricopeptide repeat domain"/>
    <property type="match status" value="2"/>
</dbReference>
<dbReference type="RefSeq" id="WP_164033755.1">
    <property type="nucleotide sequence ID" value="NZ_JAABOQ010000009.1"/>
</dbReference>
<organism evidence="3 4">
    <name type="scientific">Spongiivirga citrea</name>
    <dbReference type="NCBI Taxonomy" id="1481457"/>
    <lineage>
        <taxon>Bacteria</taxon>
        <taxon>Pseudomonadati</taxon>
        <taxon>Bacteroidota</taxon>
        <taxon>Flavobacteriia</taxon>
        <taxon>Flavobacteriales</taxon>
        <taxon>Flavobacteriaceae</taxon>
        <taxon>Spongiivirga</taxon>
    </lineage>
</organism>
<dbReference type="InterPro" id="IPR024983">
    <property type="entry name" value="CHAT_dom"/>
</dbReference>
<evidence type="ECO:0000256" key="1">
    <source>
        <dbReference type="SAM" id="Phobius"/>
    </source>
</evidence>
<sequence length="912" mass="104922">MREAKIVELFYKAHPHFYSNKDSAYFFMDRALKLTDPAKDLDTRLSLFNWLITTSSYHYDLPRYNEYLNQVEAMFKLDSVAYKLTNYQAEKEAFILNRASYYFQLADYQKAKSYFQQLLTSYESININDHTEESIEKYISVISYLATIYRNKGKYDIAEKYYLKIAELINVFYKGKPEGPLQEAANDQLLAELYNRTGKYALANNLLHKSFPVYIQAIKTNAAYKNSVNTIIQKLAANQLKQDSITQALNTLNESQQYLADDDPFHRRAQLLYGDIYLKKGNYRQSKVFYDKALEAYKIYRNNRPHEDVANIYLKLAVLEKTKRNYPEALVNIQQALINATSDFSNSSFDSNPAPEAAFSKRQLLTILSEKLQLLELDKRNEGQTYEVSNQIINTLDKLKTEFESKLDKTFLIDQTYPVFHKIIQIAHKNYNKTKEPKYLQLAFLAMEKSKSILLLETIKAAEATKFGGVPDSILNIGQQYRANINYYEKKLFDAEVDQKQVLNDSLFKWNNGYIYHLASIEKEYPKYYRLKYDAKTATIEEAQTFLNRNETVINYHIADSVLYAMVVSKKEIDLKAIAFNKDLQNKIEGFYRKIASPSLGDNSELQTLSNEIYAAILKPVLDDNFANELIIIPDGVLSYIPFGVLNKNQDNWNYVINEYSIRYASSATLMTNQFQNGENKVKNKLLAFAPTFDEKSLYDLPYSKNEIDLVASHFDGISISGTEATLQNFNSTNNEYGLLHLATHASANDEFPDYSYLAFSPDEDGDKLYVKDLYNQTISANMVTLSACQTGIGKLQKGEGLLSIERGFMYAGAKSLTTTMWKNNDKTTSQLMDFYYNHLKKGEAKDIALQKAKLDYLNTTSDDLLKHPYYWAGFKIIGDASPVSKNNYWFWLFVALGSLSGILIYGKSKMV</sequence>
<dbReference type="InterPro" id="IPR019734">
    <property type="entry name" value="TPR_rpt"/>
</dbReference>
<dbReference type="Proteomes" id="UP000474296">
    <property type="component" value="Unassembled WGS sequence"/>
</dbReference>
<protein>
    <submittedName>
        <fullName evidence="3">CHAT domain-containing protein</fullName>
    </submittedName>
</protein>
<keyword evidence="1" id="KW-0812">Transmembrane</keyword>
<dbReference type="Pfam" id="PF12770">
    <property type="entry name" value="CHAT"/>
    <property type="match status" value="1"/>
</dbReference>
<dbReference type="SMART" id="SM00028">
    <property type="entry name" value="TPR"/>
    <property type="match status" value="5"/>
</dbReference>
<feature type="domain" description="CHAT" evidence="2">
    <location>
        <begin position="609"/>
        <end position="880"/>
    </location>
</feature>
<keyword evidence="1" id="KW-1133">Transmembrane helix</keyword>
<keyword evidence="4" id="KW-1185">Reference proteome</keyword>
<gene>
    <name evidence="3" type="ORF">GWK10_17770</name>
</gene>
<accession>A0A6M0CMA5</accession>
<dbReference type="Pfam" id="PF13181">
    <property type="entry name" value="TPR_8"/>
    <property type="match status" value="3"/>
</dbReference>
<evidence type="ECO:0000313" key="3">
    <source>
        <dbReference type="EMBL" id="NER19068.1"/>
    </source>
</evidence>
<keyword evidence="1" id="KW-0472">Membrane</keyword>
<feature type="transmembrane region" description="Helical" evidence="1">
    <location>
        <begin position="889"/>
        <end position="907"/>
    </location>
</feature>
<proteinExistence type="predicted"/>
<evidence type="ECO:0000313" key="4">
    <source>
        <dbReference type="Proteomes" id="UP000474296"/>
    </source>
</evidence>
<dbReference type="SUPFAM" id="SSF48452">
    <property type="entry name" value="TPR-like"/>
    <property type="match status" value="2"/>
</dbReference>
<name>A0A6M0CMA5_9FLAO</name>
<dbReference type="InterPro" id="IPR011990">
    <property type="entry name" value="TPR-like_helical_dom_sf"/>
</dbReference>
<dbReference type="AlphaFoldDB" id="A0A6M0CMA5"/>
<evidence type="ECO:0000259" key="2">
    <source>
        <dbReference type="Pfam" id="PF12770"/>
    </source>
</evidence>